<dbReference type="InParanoid" id="G3I138"/>
<sequence>MVPLGQRFWPLTSISMPPLLMGTCEAWEDMKLCLFGNRLGRYFWKVTQPFYLPRETGQNGTPASLGC</sequence>
<organism evidence="1 2">
    <name type="scientific">Cricetulus griseus</name>
    <name type="common">Chinese hamster</name>
    <name type="synonym">Cricetulus barabensis griseus</name>
    <dbReference type="NCBI Taxonomy" id="10029"/>
    <lineage>
        <taxon>Eukaryota</taxon>
        <taxon>Metazoa</taxon>
        <taxon>Chordata</taxon>
        <taxon>Craniata</taxon>
        <taxon>Vertebrata</taxon>
        <taxon>Euteleostomi</taxon>
        <taxon>Mammalia</taxon>
        <taxon>Eutheria</taxon>
        <taxon>Euarchontoglires</taxon>
        <taxon>Glires</taxon>
        <taxon>Rodentia</taxon>
        <taxon>Myomorpha</taxon>
        <taxon>Muroidea</taxon>
        <taxon>Cricetidae</taxon>
        <taxon>Cricetinae</taxon>
        <taxon>Cricetulus</taxon>
    </lineage>
</organism>
<proteinExistence type="predicted"/>
<reference evidence="2" key="1">
    <citation type="journal article" date="2011" name="Nat. Biotechnol.">
        <title>The genomic sequence of the Chinese hamster ovary (CHO)-K1 cell line.</title>
        <authorList>
            <person name="Xu X."/>
            <person name="Nagarajan H."/>
            <person name="Lewis N.E."/>
            <person name="Pan S."/>
            <person name="Cai Z."/>
            <person name="Liu X."/>
            <person name="Chen W."/>
            <person name="Xie M."/>
            <person name="Wang W."/>
            <person name="Hammond S."/>
            <person name="Andersen M.R."/>
            <person name="Neff N."/>
            <person name="Passarelli B."/>
            <person name="Koh W."/>
            <person name="Fan H.C."/>
            <person name="Wang J."/>
            <person name="Gui Y."/>
            <person name="Lee K.H."/>
            <person name="Betenbaugh M.J."/>
            <person name="Quake S.R."/>
            <person name="Famili I."/>
            <person name="Palsson B.O."/>
            <person name="Wang J."/>
        </authorList>
    </citation>
    <scope>NUCLEOTIDE SEQUENCE [LARGE SCALE GENOMIC DNA]</scope>
    <source>
        <strain evidence="2">CHO K1 cell line</strain>
    </source>
</reference>
<dbReference type="Proteomes" id="UP000001075">
    <property type="component" value="Unassembled WGS sequence"/>
</dbReference>
<accession>G3I138</accession>
<evidence type="ECO:0000313" key="1">
    <source>
        <dbReference type="EMBL" id="EGW10799.1"/>
    </source>
</evidence>
<gene>
    <name evidence="1" type="ORF">I79_017084</name>
</gene>
<name>G3I138_CRIGR</name>
<evidence type="ECO:0000313" key="2">
    <source>
        <dbReference type="Proteomes" id="UP000001075"/>
    </source>
</evidence>
<protein>
    <submittedName>
        <fullName evidence="1">Uncharacterized protein</fullName>
    </submittedName>
</protein>
<dbReference type="AlphaFoldDB" id="G3I138"/>
<dbReference type="EMBL" id="JH001049">
    <property type="protein sequence ID" value="EGW10799.1"/>
    <property type="molecule type" value="Genomic_DNA"/>
</dbReference>